<dbReference type="EMBL" id="BARW01016534">
    <property type="protein sequence ID" value="GAI92182.1"/>
    <property type="molecule type" value="Genomic_DNA"/>
</dbReference>
<sequence length="54" mass="6219">MFQWIKEHLTTIFIIVIVVGFAFYIQGCPPKVPSLIDNQTAVTRQELQLELDTI</sequence>
<dbReference type="AlphaFoldDB" id="X1SGN7"/>
<feature type="transmembrane region" description="Helical" evidence="1">
    <location>
        <begin position="7"/>
        <end position="25"/>
    </location>
</feature>
<feature type="non-terminal residue" evidence="2">
    <location>
        <position position="54"/>
    </location>
</feature>
<organism evidence="2">
    <name type="scientific">marine sediment metagenome</name>
    <dbReference type="NCBI Taxonomy" id="412755"/>
    <lineage>
        <taxon>unclassified sequences</taxon>
        <taxon>metagenomes</taxon>
        <taxon>ecological metagenomes</taxon>
    </lineage>
</organism>
<evidence type="ECO:0000313" key="2">
    <source>
        <dbReference type="EMBL" id="GAI92182.1"/>
    </source>
</evidence>
<comment type="caution">
    <text evidence="2">The sequence shown here is derived from an EMBL/GenBank/DDBJ whole genome shotgun (WGS) entry which is preliminary data.</text>
</comment>
<keyword evidence="1" id="KW-1133">Transmembrane helix</keyword>
<reference evidence="2" key="1">
    <citation type="journal article" date="2014" name="Front. Microbiol.">
        <title>High frequency of phylogenetically diverse reductive dehalogenase-homologous genes in deep subseafloor sedimentary metagenomes.</title>
        <authorList>
            <person name="Kawai M."/>
            <person name="Futagami T."/>
            <person name="Toyoda A."/>
            <person name="Takaki Y."/>
            <person name="Nishi S."/>
            <person name="Hori S."/>
            <person name="Arai W."/>
            <person name="Tsubouchi T."/>
            <person name="Morono Y."/>
            <person name="Uchiyama I."/>
            <person name="Ito T."/>
            <person name="Fujiyama A."/>
            <person name="Inagaki F."/>
            <person name="Takami H."/>
        </authorList>
    </citation>
    <scope>NUCLEOTIDE SEQUENCE</scope>
    <source>
        <strain evidence="2">Expedition CK06-06</strain>
    </source>
</reference>
<keyword evidence="1" id="KW-0472">Membrane</keyword>
<evidence type="ECO:0000256" key="1">
    <source>
        <dbReference type="SAM" id="Phobius"/>
    </source>
</evidence>
<name>X1SGN7_9ZZZZ</name>
<gene>
    <name evidence="2" type="ORF">S12H4_28774</name>
</gene>
<proteinExistence type="predicted"/>
<accession>X1SGN7</accession>
<protein>
    <submittedName>
        <fullName evidence="2">Uncharacterized protein</fullName>
    </submittedName>
</protein>
<keyword evidence="1" id="KW-0812">Transmembrane</keyword>